<keyword evidence="2" id="KW-1185">Reference proteome</keyword>
<comment type="caution">
    <text evidence="1">The sequence shown here is derived from an EMBL/GenBank/DDBJ whole genome shotgun (WGS) entry which is preliminary data.</text>
</comment>
<reference evidence="1 2" key="1">
    <citation type="submission" date="2019-10" db="EMBL/GenBank/DDBJ databases">
        <title>Georgenia wutianyii sp. nov. and Georgenia yuyongxinii sp. nov. isolated from plateau pika (Ochotona curzoniae) in the Qinghai-Tibet plateau of China.</title>
        <authorList>
            <person name="Tian Z."/>
        </authorList>
    </citation>
    <scope>NUCLEOTIDE SEQUENCE [LARGE SCALE GENOMIC DNA]</scope>
    <source>
        <strain evidence="1 2">DSM 21501</strain>
    </source>
</reference>
<dbReference type="AlphaFoldDB" id="A0A7J5UP77"/>
<evidence type="ECO:0000313" key="1">
    <source>
        <dbReference type="EMBL" id="KAE8763914.1"/>
    </source>
</evidence>
<gene>
    <name evidence="1" type="ORF">GB883_11715</name>
</gene>
<dbReference type="RefSeq" id="WP_152203555.1">
    <property type="nucleotide sequence ID" value="NZ_VUKF01000030.1"/>
</dbReference>
<proteinExistence type="predicted"/>
<protein>
    <submittedName>
        <fullName evidence="1">Tautomerase family protein</fullName>
    </submittedName>
</protein>
<evidence type="ECO:0000313" key="2">
    <source>
        <dbReference type="Proteomes" id="UP000451860"/>
    </source>
</evidence>
<dbReference type="EMBL" id="WHJE01000050">
    <property type="protein sequence ID" value="KAE8763914.1"/>
    <property type="molecule type" value="Genomic_DNA"/>
</dbReference>
<dbReference type="Pfam" id="PF14552">
    <property type="entry name" value="Tautomerase_2"/>
    <property type="match status" value="1"/>
</dbReference>
<dbReference type="PANTHER" id="PTHR38460:SF1">
    <property type="entry name" value="TAUTOMERASE YOLI-RELATED"/>
    <property type="match status" value="1"/>
</dbReference>
<dbReference type="PANTHER" id="PTHR38460">
    <property type="entry name" value="TAUTOMERASE YOLI-RELATED"/>
    <property type="match status" value="1"/>
</dbReference>
<dbReference type="OrthoDB" id="9804765at2"/>
<dbReference type="InterPro" id="IPR037479">
    <property type="entry name" value="Tauto_MSAD"/>
</dbReference>
<dbReference type="SUPFAM" id="SSF55331">
    <property type="entry name" value="Tautomerase/MIF"/>
    <property type="match status" value="1"/>
</dbReference>
<name>A0A7J5UP77_9MICO</name>
<dbReference type="InterPro" id="IPR014347">
    <property type="entry name" value="Tautomerase/MIF_sf"/>
</dbReference>
<sequence>MPLVRVDLPASTPPADREAIVEVIYDALVTVAGAPADDKFMVVTEHDRAGLVLDPHYVVERSERALIVQITLNAGRTVEVKKNLYRSIADGLHDRIGLRPEDVFISLVEVPKENWSFGLGEAQYVD</sequence>
<dbReference type="Proteomes" id="UP000451860">
    <property type="component" value="Unassembled WGS sequence"/>
</dbReference>
<organism evidence="1 2">
    <name type="scientific">Georgenia thermotolerans</name>
    <dbReference type="NCBI Taxonomy" id="527326"/>
    <lineage>
        <taxon>Bacteria</taxon>
        <taxon>Bacillati</taxon>
        <taxon>Actinomycetota</taxon>
        <taxon>Actinomycetes</taxon>
        <taxon>Micrococcales</taxon>
        <taxon>Bogoriellaceae</taxon>
        <taxon>Georgenia</taxon>
    </lineage>
</organism>
<accession>A0A7J5UP77</accession>
<dbReference type="Gene3D" id="3.30.429.10">
    <property type="entry name" value="Macrophage Migration Inhibitory Factor"/>
    <property type="match status" value="1"/>
</dbReference>